<dbReference type="Pfam" id="PF00528">
    <property type="entry name" value="BPD_transp_1"/>
    <property type="match status" value="1"/>
</dbReference>
<dbReference type="PANTHER" id="PTHR30406:SF8">
    <property type="entry name" value="SULFATE TRANSPORT SYSTEM PERMEASE PROTEIN CYST"/>
    <property type="match status" value="1"/>
</dbReference>
<dbReference type="HOGENOM" id="CLU_016047_14_1_0"/>
<evidence type="ECO:0000256" key="6">
    <source>
        <dbReference type="ARBA" id="ARBA00023032"/>
    </source>
</evidence>
<dbReference type="EMBL" id="CP002829">
    <property type="protein sequence ID" value="AEH23029.1"/>
    <property type="molecule type" value="Genomic_DNA"/>
</dbReference>
<proteinExistence type="inferred from homology"/>
<evidence type="ECO:0000256" key="2">
    <source>
        <dbReference type="ARBA" id="ARBA00011779"/>
    </source>
</evidence>
<keyword evidence="12" id="KW-1185">Reference proteome</keyword>
<evidence type="ECO:0000256" key="5">
    <source>
        <dbReference type="ARBA" id="ARBA00022989"/>
    </source>
</evidence>
<comment type="subcellular location">
    <subcellularLocation>
        <location evidence="1 9">Cell membrane</location>
        <topology evidence="1 9">Multi-pass membrane protein</topology>
    </subcellularLocation>
</comment>
<evidence type="ECO:0000256" key="9">
    <source>
        <dbReference type="RuleBase" id="RU363032"/>
    </source>
</evidence>
<dbReference type="KEGG" id="top:TOPB45_0932"/>
<comment type="subunit">
    <text evidence="2">The complex is composed of two ATP-binding proteins (CysA), two transmembrane proteins (CysT and CysW) and a solute-binding protein (CysP).</text>
</comment>
<keyword evidence="3 9" id="KW-0813">Transport</keyword>
<dbReference type="PATRIC" id="fig|795359.3.peg.942"/>
<comment type="function">
    <text evidence="8">Part of the ABC transporter complex CysAWTP (TC 3.A.1.6.1) involved in sulfate/thiosulfate import. Probably responsible for the translocation of the substrate across the membrane.</text>
</comment>
<name>F8C5P3_THEGP</name>
<feature type="transmembrane region" description="Helical" evidence="9">
    <location>
        <begin position="124"/>
        <end position="143"/>
    </location>
</feature>
<reference evidence="11 12" key="1">
    <citation type="journal article" date="2013" name="Genome Announc.">
        <title>Complete genome sequence of the hyperthermophilic sulfate-reducing bacterium Thermodesulfobacterium geofontis OPF15T.</title>
        <authorList>
            <person name="Elkins J.G."/>
            <person name="Hamilton-Brehm S.D."/>
            <person name="Lucas S."/>
            <person name="Han J."/>
            <person name="Lapidus A."/>
            <person name="Cheng J.F."/>
            <person name="Goodwin L.A."/>
            <person name="Pitluck S."/>
            <person name="Peters L."/>
            <person name="Mikhailova N."/>
            <person name="Davenport K.W."/>
            <person name="Detter J.C."/>
            <person name="Han C.S."/>
            <person name="Tapia R."/>
            <person name="Land M.L."/>
            <person name="Hauser L."/>
            <person name="Kyrpides N.C."/>
            <person name="Ivanova N.N."/>
            <person name="Pagani I."/>
            <person name="Bruce D."/>
            <person name="Woyke T."/>
            <person name="Cottingham R.W."/>
        </authorList>
    </citation>
    <scope>NUCLEOTIDE SEQUENCE [LARGE SCALE GENOMIC DNA]</scope>
    <source>
        <strain evidence="11 12">OPF15</strain>
    </source>
</reference>
<dbReference type="InterPro" id="IPR000515">
    <property type="entry name" value="MetI-like"/>
</dbReference>
<dbReference type="PANTHER" id="PTHR30406">
    <property type="entry name" value="SULFATE TRANSPORT SYSTEM PERMEASE PROTEIN"/>
    <property type="match status" value="1"/>
</dbReference>
<evidence type="ECO:0000259" key="10">
    <source>
        <dbReference type="PROSITE" id="PS50928"/>
    </source>
</evidence>
<evidence type="ECO:0000313" key="12">
    <source>
        <dbReference type="Proteomes" id="UP000006583"/>
    </source>
</evidence>
<evidence type="ECO:0000256" key="3">
    <source>
        <dbReference type="ARBA" id="ARBA00022448"/>
    </source>
</evidence>
<dbReference type="Proteomes" id="UP000006583">
    <property type="component" value="Chromosome"/>
</dbReference>
<feature type="transmembrane region" description="Helical" evidence="9">
    <location>
        <begin position="51"/>
        <end position="73"/>
    </location>
</feature>
<gene>
    <name evidence="11" type="ordered locus">TOPB45_0932</name>
</gene>
<dbReference type="CDD" id="cd06261">
    <property type="entry name" value="TM_PBP2"/>
    <property type="match status" value="1"/>
</dbReference>
<sequence>MKNNIISALFIPLFFLLVIYPILALLGHVNGAGILKTFHDVLFWQSVKNTIGAAFIASGLCLVMAIGFGYYHLFAKDSYLYRILYKIANFMNDLPAALPHTVAGLALLLAFGRNVLGFVSDTGLAFTKVSVVLAMFFVSYPLAARAISAGVDKIEPEVIDVARTLGDTPGKVYLRIVIPSLGTVMFSSFGLAFARSISEFAAVLMFGGNVPGDTQVLASYVFTKVEEGEIDMAVTASAFCILLSLLIVGFLNLINKWEKINA</sequence>
<feature type="transmembrane region" description="Helical" evidence="9">
    <location>
        <begin position="172"/>
        <end position="194"/>
    </location>
</feature>
<dbReference type="Gene3D" id="1.10.3720.10">
    <property type="entry name" value="MetI-like"/>
    <property type="match status" value="1"/>
</dbReference>
<keyword evidence="5 9" id="KW-1133">Transmembrane helix</keyword>
<keyword evidence="6" id="KW-0764">Sulfate transport</keyword>
<accession>F8C5P3</accession>
<evidence type="ECO:0000256" key="7">
    <source>
        <dbReference type="ARBA" id="ARBA00023136"/>
    </source>
</evidence>
<evidence type="ECO:0000256" key="8">
    <source>
        <dbReference type="ARBA" id="ARBA00025323"/>
    </source>
</evidence>
<dbReference type="SUPFAM" id="SSF161098">
    <property type="entry name" value="MetI-like"/>
    <property type="match status" value="1"/>
</dbReference>
<evidence type="ECO:0000256" key="4">
    <source>
        <dbReference type="ARBA" id="ARBA00022692"/>
    </source>
</evidence>
<dbReference type="eggNOG" id="COG0555">
    <property type="taxonomic scope" value="Bacteria"/>
</dbReference>
<keyword evidence="4 9" id="KW-0812">Transmembrane</keyword>
<dbReference type="STRING" id="795359.TOPB45_0932"/>
<evidence type="ECO:0000313" key="11">
    <source>
        <dbReference type="EMBL" id="AEH23029.1"/>
    </source>
</evidence>
<dbReference type="GO" id="GO:0015419">
    <property type="term" value="F:ABC-type sulfate transporter activity"/>
    <property type="evidence" value="ECO:0007669"/>
    <property type="project" value="InterPro"/>
</dbReference>
<feature type="transmembrane region" description="Helical" evidence="9">
    <location>
        <begin position="94"/>
        <end position="112"/>
    </location>
</feature>
<dbReference type="RefSeq" id="WP_013909727.1">
    <property type="nucleotide sequence ID" value="NC_015682.1"/>
</dbReference>
<dbReference type="OrthoDB" id="9795403at2"/>
<evidence type="ECO:0000256" key="1">
    <source>
        <dbReference type="ARBA" id="ARBA00004651"/>
    </source>
</evidence>
<keyword evidence="7 9" id="KW-0472">Membrane</keyword>
<dbReference type="InterPro" id="IPR035906">
    <property type="entry name" value="MetI-like_sf"/>
</dbReference>
<dbReference type="InterPro" id="IPR005667">
    <property type="entry name" value="Sulph_transpt2"/>
</dbReference>
<dbReference type="PROSITE" id="PS50928">
    <property type="entry name" value="ABC_TM1"/>
    <property type="match status" value="1"/>
</dbReference>
<feature type="transmembrane region" description="Helical" evidence="9">
    <location>
        <begin position="232"/>
        <end position="254"/>
    </location>
</feature>
<organism evidence="11 12">
    <name type="scientific">Thermodesulfobacterium geofontis (strain OPF15)</name>
    <dbReference type="NCBI Taxonomy" id="795359"/>
    <lineage>
        <taxon>Bacteria</taxon>
        <taxon>Pseudomonadati</taxon>
        <taxon>Thermodesulfobacteriota</taxon>
        <taxon>Thermodesulfobacteria</taxon>
        <taxon>Thermodesulfobacteriales</taxon>
        <taxon>Thermodesulfobacteriaceae</taxon>
        <taxon>Thermodesulfobacterium</taxon>
    </lineage>
</organism>
<comment type="similarity">
    <text evidence="9">Belongs to the binding-protein-dependent transport system permease family.</text>
</comment>
<dbReference type="AlphaFoldDB" id="F8C5P3"/>
<protein>
    <submittedName>
        <fullName evidence="11">ABC-type transporter, integral membrane subunit</fullName>
    </submittedName>
</protein>
<feature type="domain" description="ABC transmembrane type-1" evidence="10">
    <location>
        <begin position="47"/>
        <end position="252"/>
    </location>
</feature>
<dbReference type="GO" id="GO:0005886">
    <property type="term" value="C:plasma membrane"/>
    <property type="evidence" value="ECO:0007669"/>
    <property type="project" value="UniProtKB-SubCell"/>
</dbReference>